<organism evidence="2 4">
    <name type="scientific">Paenibacillus jilunlii</name>
    <dbReference type="NCBI Taxonomy" id="682956"/>
    <lineage>
        <taxon>Bacteria</taxon>
        <taxon>Bacillati</taxon>
        <taxon>Bacillota</taxon>
        <taxon>Bacilli</taxon>
        <taxon>Bacillales</taxon>
        <taxon>Paenibacillaceae</taxon>
        <taxon>Paenibacillus</taxon>
    </lineage>
</organism>
<evidence type="ECO:0000313" key="3">
    <source>
        <dbReference type="Proteomes" id="UP000070252"/>
    </source>
</evidence>
<gene>
    <name evidence="1" type="ORF">AML91_20900</name>
    <name evidence="2" type="ORF">SAMN05216191_11520</name>
</gene>
<name>A0A1G9UQR9_9BACL</name>
<evidence type="ECO:0000313" key="2">
    <source>
        <dbReference type="EMBL" id="SDM62183.1"/>
    </source>
</evidence>
<keyword evidence="3" id="KW-1185">Reference proteome</keyword>
<protein>
    <submittedName>
        <fullName evidence="2">Uncharacterized protein</fullName>
    </submittedName>
</protein>
<dbReference type="EMBL" id="LIPY01000120">
    <property type="protein sequence ID" value="KWX72295.1"/>
    <property type="molecule type" value="Genomic_DNA"/>
</dbReference>
<dbReference type="EMBL" id="FNGM01000015">
    <property type="protein sequence ID" value="SDM62183.1"/>
    <property type="molecule type" value="Genomic_DNA"/>
</dbReference>
<dbReference type="Proteomes" id="UP000182783">
    <property type="component" value="Unassembled WGS sequence"/>
</dbReference>
<evidence type="ECO:0000313" key="4">
    <source>
        <dbReference type="Proteomes" id="UP000182783"/>
    </source>
</evidence>
<dbReference type="AlphaFoldDB" id="A0A1G9UQR9"/>
<dbReference type="Proteomes" id="UP000070252">
    <property type="component" value="Unassembled WGS sequence"/>
</dbReference>
<evidence type="ECO:0000313" key="1">
    <source>
        <dbReference type="EMBL" id="KWX72295.1"/>
    </source>
</evidence>
<reference evidence="2 4" key="2">
    <citation type="submission" date="2016-10" db="EMBL/GenBank/DDBJ databases">
        <authorList>
            <person name="de Groot N.N."/>
        </authorList>
    </citation>
    <scope>NUCLEOTIDE SEQUENCE [LARGE SCALE GENOMIC DNA]</scope>
    <source>
        <strain evidence="2 4">CGMCC 1.10239</strain>
    </source>
</reference>
<reference evidence="1 3" key="1">
    <citation type="submission" date="2015-08" db="EMBL/GenBank/DDBJ databases">
        <title>Genome of Paenibacillus jilunlii.</title>
        <authorList>
            <person name="Sant'Anna F.H."/>
            <person name="Ambrosini A."/>
            <person name="Souza R."/>
            <person name="Bach E."/>
            <person name="Fernandes G."/>
            <person name="Balsanelli E."/>
            <person name="Baura V.A."/>
            <person name="Pedrosa F.O."/>
            <person name="Souza E.M."/>
            <person name="Passaglia L."/>
        </authorList>
    </citation>
    <scope>NUCLEOTIDE SEQUENCE [LARGE SCALE GENOMIC DNA]</scope>
    <source>
        <strain evidence="1 3">DSM 23019</strain>
    </source>
</reference>
<sequence>MNVQVTDSRRMKPKAAVPEAKRKAERLRLWFTGDGPGKLTLTANLMLTAKLTLTANLMLTANPMLTDQSDAASVRFRLPTGLPGTVMAEKNSLLLHFIVGAGGYFWVVSTGGTNI</sequence>
<accession>A0A1G9UQR9</accession>
<dbReference type="RefSeq" id="WP_062525385.1">
    <property type="nucleotide sequence ID" value="NZ_CP048429.1"/>
</dbReference>
<proteinExistence type="predicted"/>